<keyword evidence="10" id="KW-1185">Reference proteome</keyword>
<dbReference type="Gene3D" id="3.30.70.1250">
    <property type="entry name" value="Phosphopentomutase"/>
    <property type="match status" value="1"/>
</dbReference>
<comment type="catalytic activity">
    <reaction evidence="6">
        <text>alpha-D-ribose 1-phosphate = D-ribose 5-phosphate</text>
        <dbReference type="Rhea" id="RHEA:18793"/>
        <dbReference type="ChEBI" id="CHEBI:57720"/>
        <dbReference type="ChEBI" id="CHEBI:78346"/>
        <dbReference type="EC" id="5.4.2.7"/>
    </reaction>
</comment>
<dbReference type="GO" id="GO:0043094">
    <property type="term" value="P:metabolic compound salvage"/>
    <property type="evidence" value="ECO:0007669"/>
    <property type="project" value="UniProtKB-UniRule"/>
</dbReference>
<name>A0AAE3HEI7_9FIRM</name>
<dbReference type="RefSeq" id="WP_257529689.1">
    <property type="nucleotide sequence ID" value="NZ_JANKAS010000002.1"/>
</dbReference>
<evidence type="ECO:0000256" key="5">
    <source>
        <dbReference type="ARBA" id="ARBA00023235"/>
    </source>
</evidence>
<reference evidence="9" key="1">
    <citation type="submission" date="2022-07" db="EMBL/GenBank/DDBJ databases">
        <title>Enhanced cultured diversity of the mouse gut microbiota enables custom-made synthetic communities.</title>
        <authorList>
            <person name="Afrizal A."/>
        </authorList>
    </citation>
    <scope>NUCLEOTIDE SEQUENCE</scope>
    <source>
        <strain evidence="9">DSM 28593</strain>
    </source>
</reference>
<feature type="binding site" evidence="6">
    <location>
        <position position="282"/>
    </location>
    <ligand>
        <name>Mn(2+)</name>
        <dbReference type="ChEBI" id="CHEBI:29035"/>
        <label>2</label>
    </ligand>
</feature>
<dbReference type="GO" id="GO:0006018">
    <property type="term" value="P:2-deoxyribose 1-phosphate catabolic process"/>
    <property type="evidence" value="ECO:0007669"/>
    <property type="project" value="UniProtKB-UniRule"/>
</dbReference>
<dbReference type="InterPro" id="IPR017850">
    <property type="entry name" value="Alkaline_phosphatase_core_sf"/>
</dbReference>
<dbReference type="GO" id="GO:0009117">
    <property type="term" value="P:nucleotide metabolic process"/>
    <property type="evidence" value="ECO:0007669"/>
    <property type="project" value="UniProtKB-UniRule"/>
</dbReference>
<feature type="binding site" evidence="6">
    <location>
        <position position="324"/>
    </location>
    <ligand>
        <name>Mn(2+)</name>
        <dbReference type="ChEBI" id="CHEBI:29035"/>
        <label>1</label>
    </ligand>
</feature>
<dbReference type="HAMAP" id="MF_00740">
    <property type="entry name" value="Phosphopentomut"/>
    <property type="match status" value="1"/>
</dbReference>
<organism evidence="9 10">
    <name type="scientific">Irregularibacter muris</name>
    <dbReference type="NCBI Taxonomy" id="1796619"/>
    <lineage>
        <taxon>Bacteria</taxon>
        <taxon>Bacillati</taxon>
        <taxon>Bacillota</taxon>
        <taxon>Clostridia</taxon>
        <taxon>Eubacteriales</taxon>
        <taxon>Eubacteriaceae</taxon>
        <taxon>Irregularibacter</taxon>
    </lineage>
</organism>
<dbReference type="CDD" id="cd16009">
    <property type="entry name" value="PPM"/>
    <property type="match status" value="1"/>
</dbReference>
<dbReference type="EMBL" id="JANKAS010000002">
    <property type="protein sequence ID" value="MCR1898040.1"/>
    <property type="molecule type" value="Genomic_DNA"/>
</dbReference>
<keyword evidence="4 6" id="KW-0464">Manganese</keyword>
<evidence type="ECO:0000256" key="1">
    <source>
        <dbReference type="ARBA" id="ARBA00010373"/>
    </source>
</evidence>
<comment type="function">
    <text evidence="6">Isomerase that catalyzes the conversion of deoxy-ribose 1-phosphate (dRib-1-P) and ribose 1-phosphate (Rib-1-P) to deoxy-ribose 5-phosphate (dRib-5-P) and ribose 5-phosphate (Rib-5-P), respectively.</text>
</comment>
<dbReference type="PANTHER" id="PTHR21110">
    <property type="entry name" value="PHOSPHOPENTOMUTASE"/>
    <property type="match status" value="1"/>
</dbReference>
<dbReference type="Gene3D" id="3.40.720.10">
    <property type="entry name" value="Alkaline Phosphatase, subunit A"/>
    <property type="match status" value="1"/>
</dbReference>
<protein>
    <recommendedName>
        <fullName evidence="6 7">Phosphopentomutase</fullName>
        <ecNumber evidence="6 7">5.4.2.7</ecNumber>
    </recommendedName>
    <alternativeName>
        <fullName evidence="6">Phosphodeoxyribomutase</fullName>
    </alternativeName>
</protein>
<evidence type="ECO:0000256" key="4">
    <source>
        <dbReference type="ARBA" id="ARBA00023211"/>
    </source>
</evidence>
<evidence type="ECO:0000256" key="3">
    <source>
        <dbReference type="ARBA" id="ARBA00022723"/>
    </source>
</evidence>
<dbReference type="Proteomes" id="UP001205748">
    <property type="component" value="Unassembled WGS sequence"/>
</dbReference>
<dbReference type="PIRSF" id="PIRSF001491">
    <property type="entry name" value="Ppentomutase"/>
    <property type="match status" value="1"/>
</dbReference>
<keyword evidence="2 6" id="KW-0963">Cytoplasm</keyword>
<dbReference type="GO" id="GO:0000287">
    <property type="term" value="F:magnesium ion binding"/>
    <property type="evidence" value="ECO:0007669"/>
    <property type="project" value="UniProtKB-UniRule"/>
</dbReference>
<dbReference type="EC" id="5.4.2.7" evidence="6 7"/>
<feature type="binding site" evidence="6">
    <location>
        <position position="323"/>
    </location>
    <ligand>
        <name>Mn(2+)</name>
        <dbReference type="ChEBI" id="CHEBI:29035"/>
        <label>1</label>
    </ligand>
</feature>
<dbReference type="InterPro" id="IPR006124">
    <property type="entry name" value="Metalloenzyme"/>
</dbReference>
<feature type="binding site" evidence="6">
    <location>
        <position position="287"/>
    </location>
    <ligand>
        <name>Mn(2+)</name>
        <dbReference type="ChEBI" id="CHEBI:29035"/>
        <label>2</label>
    </ligand>
</feature>
<dbReference type="InterPro" id="IPR010045">
    <property type="entry name" value="DeoB"/>
</dbReference>
<evidence type="ECO:0000256" key="7">
    <source>
        <dbReference type="NCBIfam" id="TIGR01696"/>
    </source>
</evidence>
<comment type="similarity">
    <text evidence="1 6">Belongs to the phosphopentomutase family.</text>
</comment>
<comment type="pathway">
    <text evidence="6">Carbohydrate degradation; 2-deoxy-D-ribose 1-phosphate degradation; D-glyceraldehyde 3-phosphate and acetaldehyde from 2-deoxy-alpha-D-ribose 1-phosphate: step 1/2.</text>
</comment>
<evidence type="ECO:0000313" key="10">
    <source>
        <dbReference type="Proteomes" id="UP001205748"/>
    </source>
</evidence>
<dbReference type="InterPro" id="IPR024052">
    <property type="entry name" value="Phosphopentomutase_DeoB_cap_sf"/>
</dbReference>
<comment type="catalytic activity">
    <reaction evidence="6">
        <text>2-deoxy-alpha-D-ribose 1-phosphate = 2-deoxy-D-ribose 5-phosphate</text>
        <dbReference type="Rhea" id="RHEA:27658"/>
        <dbReference type="ChEBI" id="CHEBI:57259"/>
        <dbReference type="ChEBI" id="CHEBI:62877"/>
        <dbReference type="EC" id="5.4.2.7"/>
    </reaction>
</comment>
<comment type="caution">
    <text evidence="9">The sequence shown here is derived from an EMBL/GenBank/DDBJ whole genome shotgun (WGS) entry which is preliminary data.</text>
</comment>
<keyword evidence="3 6" id="KW-0479">Metal-binding</keyword>
<dbReference type="SUPFAM" id="SSF53649">
    <property type="entry name" value="Alkaline phosphatase-like"/>
    <property type="match status" value="1"/>
</dbReference>
<proteinExistence type="inferred from homology"/>
<dbReference type="GO" id="GO:0008973">
    <property type="term" value="F:phosphopentomutase activity"/>
    <property type="evidence" value="ECO:0007669"/>
    <property type="project" value="UniProtKB-UniRule"/>
</dbReference>
<sequence length="390" mass="43125">MKRVIWMIIDSVGIGELPDATLYGDVGSNTLGNIYKNIDGFSLPNLEKMGLGNIQGADAIPAEVNPIAAYGKSDEKSPGKDTTTGHWEMTGIVLQKPFPTFPKGFPMEIIEEFEQRIGRKTIGNYPASGTVIIEDLGKEHMETGYPIVYTSADSVFQIAAHEGVIPIDTLYEYCKIAREFLIGSYGVGRVIARPFIGEPGSFTRTSNRRDFSLEPVEPTLLDRIKEQGLDVMGVGKIEDIFAGRGLTHAVHTTDNMDGIDKTIEYMKQEKPGLIFTNLVDFDSVYGHRNDVQGYASALSDVDRRIPEIIDLMKEDDILIINADHGCDPTTASTDHSREYIPILIYGKKIIPQDIGIRDTFADIGATISEFLKLKKLQNGNSFASKLLRKE</sequence>
<feature type="domain" description="Metalloenzyme" evidence="8">
    <location>
        <begin position="2"/>
        <end position="375"/>
    </location>
</feature>
<dbReference type="FunFam" id="3.30.70.1250:FF:000001">
    <property type="entry name" value="Phosphopentomutase"/>
    <property type="match status" value="1"/>
</dbReference>
<evidence type="ECO:0000259" key="8">
    <source>
        <dbReference type="Pfam" id="PF01676"/>
    </source>
</evidence>
<dbReference type="SUPFAM" id="SSF143856">
    <property type="entry name" value="DeoB insert domain-like"/>
    <property type="match status" value="1"/>
</dbReference>
<dbReference type="GO" id="GO:0005829">
    <property type="term" value="C:cytosol"/>
    <property type="evidence" value="ECO:0007669"/>
    <property type="project" value="TreeGrafter"/>
</dbReference>
<dbReference type="GO" id="GO:0030145">
    <property type="term" value="F:manganese ion binding"/>
    <property type="evidence" value="ECO:0007669"/>
    <property type="project" value="UniProtKB-UniRule"/>
</dbReference>
<evidence type="ECO:0000313" key="9">
    <source>
        <dbReference type="EMBL" id="MCR1898040.1"/>
    </source>
</evidence>
<accession>A0AAE3HEI7</accession>
<keyword evidence="5 6" id="KW-0413">Isomerase</keyword>
<dbReference type="Pfam" id="PF01676">
    <property type="entry name" value="Metalloenzyme"/>
    <property type="match status" value="1"/>
</dbReference>
<evidence type="ECO:0000256" key="6">
    <source>
        <dbReference type="HAMAP-Rule" id="MF_00740"/>
    </source>
</evidence>
<dbReference type="NCBIfam" id="TIGR01696">
    <property type="entry name" value="deoB"/>
    <property type="match status" value="1"/>
</dbReference>
<dbReference type="NCBIfam" id="NF003766">
    <property type="entry name" value="PRK05362.1"/>
    <property type="match status" value="1"/>
</dbReference>
<gene>
    <name evidence="6" type="primary">deoB</name>
    <name evidence="9" type="ORF">NSA47_03425</name>
</gene>
<feature type="binding site" evidence="6">
    <location>
        <position position="10"/>
    </location>
    <ligand>
        <name>Mn(2+)</name>
        <dbReference type="ChEBI" id="CHEBI:29035"/>
        <label>1</label>
    </ligand>
</feature>
<comment type="subcellular location">
    <subcellularLocation>
        <location evidence="6">Cytoplasm</location>
    </subcellularLocation>
</comment>
<dbReference type="PANTHER" id="PTHR21110:SF0">
    <property type="entry name" value="PHOSPHOPENTOMUTASE"/>
    <property type="match status" value="1"/>
</dbReference>
<feature type="binding site" evidence="6">
    <location>
        <position position="335"/>
    </location>
    <ligand>
        <name>Mn(2+)</name>
        <dbReference type="ChEBI" id="CHEBI:29035"/>
        <label>2</label>
    </ligand>
</feature>
<comment type="cofactor">
    <cofactor evidence="6">
        <name>Mn(2+)</name>
        <dbReference type="ChEBI" id="CHEBI:29035"/>
    </cofactor>
    <text evidence="6">Binds 2 manganese ions.</text>
</comment>
<dbReference type="AlphaFoldDB" id="A0AAE3HEI7"/>
<evidence type="ECO:0000256" key="2">
    <source>
        <dbReference type="ARBA" id="ARBA00022490"/>
    </source>
</evidence>